<proteinExistence type="predicted"/>
<dbReference type="AlphaFoldDB" id="A0AAV1SI73"/>
<comment type="caution">
    <text evidence="1">The sequence shown here is derived from an EMBL/GenBank/DDBJ whole genome shotgun (WGS) entry which is preliminary data.</text>
</comment>
<reference evidence="1 2" key="1">
    <citation type="submission" date="2024-01" db="EMBL/GenBank/DDBJ databases">
        <authorList>
            <person name="Waweru B."/>
        </authorList>
    </citation>
    <scope>NUCLEOTIDE SEQUENCE [LARGE SCALE GENOMIC DNA]</scope>
</reference>
<evidence type="ECO:0000313" key="1">
    <source>
        <dbReference type="EMBL" id="CAK7351539.1"/>
    </source>
</evidence>
<dbReference type="EMBL" id="CAWUPB010001184">
    <property type="protein sequence ID" value="CAK7351539.1"/>
    <property type="molecule type" value="Genomic_DNA"/>
</dbReference>
<feature type="non-terminal residue" evidence="1">
    <location>
        <position position="183"/>
    </location>
</feature>
<protein>
    <submittedName>
        <fullName evidence="1">Uncharacterized protein</fullName>
    </submittedName>
</protein>
<evidence type="ECO:0000313" key="2">
    <source>
        <dbReference type="Proteomes" id="UP001314170"/>
    </source>
</evidence>
<keyword evidence="2" id="KW-1185">Reference proteome</keyword>
<organism evidence="1 2">
    <name type="scientific">Dovyalis caffra</name>
    <dbReference type="NCBI Taxonomy" id="77055"/>
    <lineage>
        <taxon>Eukaryota</taxon>
        <taxon>Viridiplantae</taxon>
        <taxon>Streptophyta</taxon>
        <taxon>Embryophyta</taxon>
        <taxon>Tracheophyta</taxon>
        <taxon>Spermatophyta</taxon>
        <taxon>Magnoliopsida</taxon>
        <taxon>eudicotyledons</taxon>
        <taxon>Gunneridae</taxon>
        <taxon>Pentapetalae</taxon>
        <taxon>rosids</taxon>
        <taxon>fabids</taxon>
        <taxon>Malpighiales</taxon>
        <taxon>Salicaceae</taxon>
        <taxon>Flacourtieae</taxon>
        <taxon>Dovyalis</taxon>
    </lineage>
</organism>
<name>A0AAV1SI73_9ROSI</name>
<sequence>MAIISHFNQYSCNNLFKITPLYVQFSSARPSITPLSSTKIIPASNNSILKSRILVNREPIKTRPLFLVKAVDGEEKKLIELVEIDSLKTQLLNSLHGTDHRLIATSETRAKVVELMAQLEARNPNLPLRLCLCSMASGFLKIKEISQTIDSENFTVQNSAQFSGPIHPLVPMPNLKSEAPNVC</sequence>
<dbReference type="PANTHER" id="PTHR31906">
    <property type="entry name" value="PLASTID-LIPID-ASSOCIATED PROTEIN 4, CHLOROPLASTIC-RELATED"/>
    <property type="match status" value="1"/>
</dbReference>
<gene>
    <name evidence="1" type="ORF">DCAF_LOCUS23904</name>
</gene>
<accession>A0AAV1SI73</accession>
<dbReference type="InterPro" id="IPR039633">
    <property type="entry name" value="PAP"/>
</dbReference>
<dbReference type="Proteomes" id="UP001314170">
    <property type="component" value="Unassembled WGS sequence"/>
</dbReference>